<accession>A0A5B7E1W0</accession>
<dbReference type="Proteomes" id="UP000324222">
    <property type="component" value="Unassembled WGS sequence"/>
</dbReference>
<comment type="caution">
    <text evidence="3">The sequence shown here is derived from an EMBL/GenBank/DDBJ whole genome shotgun (WGS) entry which is preliminary data.</text>
</comment>
<dbReference type="OrthoDB" id="10251136at2759"/>
<comment type="similarity">
    <text evidence="1">Belongs to the AAA ATPase family.</text>
</comment>
<evidence type="ECO:0000313" key="3">
    <source>
        <dbReference type="EMBL" id="MPC27405.1"/>
    </source>
</evidence>
<proteinExistence type="inferred from homology"/>
<dbReference type="PANTHER" id="PTHR23074:SF17">
    <property type="entry name" value="FIDGETIN-LIKE PROTEIN 1"/>
    <property type="match status" value="1"/>
</dbReference>
<dbReference type="PANTHER" id="PTHR23074">
    <property type="entry name" value="AAA DOMAIN-CONTAINING"/>
    <property type="match status" value="1"/>
</dbReference>
<gene>
    <name evidence="3" type="primary">Fignl1</name>
    <name evidence="3" type="ORF">E2C01_020574</name>
</gene>
<evidence type="ECO:0000256" key="1">
    <source>
        <dbReference type="ARBA" id="ARBA00006914"/>
    </source>
</evidence>
<evidence type="ECO:0000256" key="2">
    <source>
        <dbReference type="SAM" id="MobiDB-lite"/>
    </source>
</evidence>
<dbReference type="Gene3D" id="3.40.50.300">
    <property type="entry name" value="P-loop containing nucleotide triphosphate hydrolases"/>
    <property type="match status" value="2"/>
</dbReference>
<dbReference type="SUPFAM" id="SSF52540">
    <property type="entry name" value="P-loop containing nucleoside triphosphate hydrolases"/>
    <property type="match status" value="1"/>
</dbReference>
<name>A0A5B7E1W0_PORTR</name>
<reference evidence="3 4" key="1">
    <citation type="submission" date="2019-05" db="EMBL/GenBank/DDBJ databases">
        <title>Another draft genome of Portunus trituberculatus and its Hox gene families provides insights of decapod evolution.</title>
        <authorList>
            <person name="Jeong J.-H."/>
            <person name="Song I."/>
            <person name="Kim S."/>
            <person name="Choi T."/>
            <person name="Kim D."/>
            <person name="Ryu S."/>
            <person name="Kim W."/>
        </authorList>
    </citation>
    <scope>NUCLEOTIDE SEQUENCE [LARGE SCALE GENOMIC DNA]</scope>
    <source>
        <tissue evidence="3">Muscle</tissue>
    </source>
</reference>
<dbReference type="GO" id="GO:0008568">
    <property type="term" value="F:microtubule severing ATPase activity"/>
    <property type="evidence" value="ECO:0007669"/>
    <property type="project" value="TreeGrafter"/>
</dbReference>
<dbReference type="EMBL" id="VSRR010001741">
    <property type="protein sequence ID" value="MPC27405.1"/>
    <property type="molecule type" value="Genomic_DNA"/>
</dbReference>
<keyword evidence="4" id="KW-1185">Reference proteome</keyword>
<dbReference type="InterPro" id="IPR050304">
    <property type="entry name" value="MT-severing_AAA_ATPase"/>
</dbReference>
<feature type="region of interest" description="Disordered" evidence="2">
    <location>
        <begin position="1"/>
        <end position="23"/>
    </location>
</feature>
<protein>
    <submittedName>
        <fullName evidence="3">Fidgetin-like protein 1</fullName>
    </submittedName>
</protein>
<evidence type="ECO:0000313" key="4">
    <source>
        <dbReference type="Proteomes" id="UP000324222"/>
    </source>
</evidence>
<organism evidence="3 4">
    <name type="scientific">Portunus trituberculatus</name>
    <name type="common">Swimming crab</name>
    <name type="synonym">Neptunus trituberculatus</name>
    <dbReference type="NCBI Taxonomy" id="210409"/>
    <lineage>
        <taxon>Eukaryota</taxon>
        <taxon>Metazoa</taxon>
        <taxon>Ecdysozoa</taxon>
        <taxon>Arthropoda</taxon>
        <taxon>Crustacea</taxon>
        <taxon>Multicrustacea</taxon>
        <taxon>Malacostraca</taxon>
        <taxon>Eumalacostraca</taxon>
        <taxon>Eucarida</taxon>
        <taxon>Decapoda</taxon>
        <taxon>Pleocyemata</taxon>
        <taxon>Brachyura</taxon>
        <taxon>Eubrachyura</taxon>
        <taxon>Portunoidea</taxon>
        <taxon>Portunidae</taxon>
        <taxon>Portuninae</taxon>
        <taxon>Portunus</taxon>
    </lineage>
</organism>
<dbReference type="InterPro" id="IPR027417">
    <property type="entry name" value="P-loop_NTPase"/>
</dbReference>
<dbReference type="AlphaFoldDB" id="A0A5B7E1W0"/>
<dbReference type="GO" id="GO:0016887">
    <property type="term" value="F:ATP hydrolysis activity"/>
    <property type="evidence" value="ECO:0007669"/>
    <property type="project" value="TreeGrafter"/>
</dbReference>
<sequence>MEGAHPDGAAPTHHLHHHVPDGGGGNIDAKMVEMIMNEIMDSGPDVTWDDIAGLKLAKSTIKEIVVWPMLRPDIFTGLRGPPKGLLLFGPPGTGKTMIAPLQLPQPWKSLVNLLKAPRRKGRLISLEWEKVVAKKMRNSGLEYMRLATKKVVAARKVGEPCECLKACFTILGDPTVQIFSGYWKMADSNAQSAYLSKASGSTFFSISASSLTSKWVGEGEKMVRAMFAVARVGRNRGERKRKALCSNSPIGPAELQSPQTQTLTASYHYYTLV</sequence>